<gene>
    <name evidence="15" type="ORF">PACTADRAFT_35511</name>
</gene>
<accession>A0A1E4TPW9</accession>
<feature type="region of interest" description="Disordered" evidence="13">
    <location>
        <begin position="448"/>
        <end position="492"/>
    </location>
</feature>
<dbReference type="SUPFAM" id="SSF53383">
    <property type="entry name" value="PLP-dependent transferases"/>
    <property type="match status" value="1"/>
</dbReference>
<dbReference type="GO" id="GO:0004400">
    <property type="term" value="F:histidinol-phosphate transaminase activity"/>
    <property type="evidence" value="ECO:0007669"/>
    <property type="project" value="UniProtKB-EC"/>
</dbReference>
<evidence type="ECO:0000256" key="8">
    <source>
        <dbReference type="ARBA" id="ARBA00022898"/>
    </source>
</evidence>
<dbReference type="GO" id="GO:0030170">
    <property type="term" value="F:pyridoxal phosphate binding"/>
    <property type="evidence" value="ECO:0007669"/>
    <property type="project" value="InterPro"/>
</dbReference>
<evidence type="ECO:0000256" key="5">
    <source>
        <dbReference type="ARBA" id="ARBA00022576"/>
    </source>
</evidence>
<evidence type="ECO:0000256" key="12">
    <source>
        <dbReference type="RuleBase" id="RU003693"/>
    </source>
</evidence>
<feature type="domain" description="Aminotransferase class I/classII large" evidence="14">
    <location>
        <begin position="28"/>
        <end position="387"/>
    </location>
</feature>
<evidence type="ECO:0000256" key="6">
    <source>
        <dbReference type="ARBA" id="ARBA00022605"/>
    </source>
</evidence>
<dbReference type="EC" id="2.6.1.9" evidence="4"/>
<dbReference type="InterPro" id="IPR015421">
    <property type="entry name" value="PyrdxlP-dep_Trfase_major"/>
</dbReference>
<dbReference type="STRING" id="669874.A0A1E4TPW9"/>
<dbReference type="InterPro" id="IPR001917">
    <property type="entry name" value="Aminotrans_II_pyridoxalP_BS"/>
</dbReference>
<evidence type="ECO:0000256" key="13">
    <source>
        <dbReference type="SAM" id="MobiDB-lite"/>
    </source>
</evidence>
<dbReference type="OrthoDB" id="2015537at2759"/>
<evidence type="ECO:0000256" key="2">
    <source>
        <dbReference type="ARBA" id="ARBA00005011"/>
    </source>
</evidence>
<dbReference type="Pfam" id="PF00155">
    <property type="entry name" value="Aminotran_1_2"/>
    <property type="match status" value="1"/>
</dbReference>
<dbReference type="PANTHER" id="PTHR42885">
    <property type="entry name" value="HISTIDINOL-PHOSPHATE AMINOTRANSFERASE-RELATED"/>
    <property type="match status" value="1"/>
</dbReference>
<evidence type="ECO:0000313" key="15">
    <source>
        <dbReference type="EMBL" id="ODV93759.1"/>
    </source>
</evidence>
<dbReference type="Gene3D" id="3.90.1150.10">
    <property type="entry name" value="Aspartate Aminotransferase, domain 1"/>
    <property type="match status" value="1"/>
</dbReference>
<comment type="similarity">
    <text evidence="3 12">Belongs to the class-II pyridoxal-phosphate-dependent aminotransferase family.</text>
</comment>
<comment type="pathway">
    <text evidence="2">Amino-acid biosynthesis; L-histidine biosynthesis; L-histidine from 5-phospho-alpha-D-ribose 1-diphosphate: step 7/9.</text>
</comment>
<feature type="compositionally biased region" description="Basic and acidic residues" evidence="13">
    <location>
        <begin position="471"/>
        <end position="492"/>
    </location>
</feature>
<evidence type="ECO:0000256" key="1">
    <source>
        <dbReference type="ARBA" id="ARBA00001933"/>
    </source>
</evidence>
<keyword evidence="5" id="KW-0032">Aminotransferase</keyword>
<feature type="compositionally biased region" description="Basic and acidic residues" evidence="13">
    <location>
        <begin position="448"/>
        <end position="462"/>
    </location>
</feature>
<dbReference type="PANTHER" id="PTHR42885:SF2">
    <property type="entry name" value="HISTIDINOL-PHOSPHATE AMINOTRANSFERASE"/>
    <property type="match status" value="1"/>
</dbReference>
<evidence type="ECO:0000256" key="9">
    <source>
        <dbReference type="ARBA" id="ARBA00023102"/>
    </source>
</evidence>
<dbReference type="EMBL" id="KV454017">
    <property type="protein sequence ID" value="ODV93759.1"/>
    <property type="molecule type" value="Genomic_DNA"/>
</dbReference>
<protein>
    <recommendedName>
        <fullName evidence="4">histidinol-phosphate transaminase</fullName>
        <ecNumber evidence="4">2.6.1.9</ecNumber>
    </recommendedName>
    <alternativeName>
        <fullName evidence="10">Imidazole acetol-phosphate transaminase</fullName>
    </alternativeName>
</protein>
<comment type="catalytic activity">
    <reaction evidence="11">
        <text>L-histidinol phosphate + 2-oxoglutarate = 3-(imidazol-4-yl)-2-oxopropyl phosphate + L-glutamate</text>
        <dbReference type="Rhea" id="RHEA:23744"/>
        <dbReference type="ChEBI" id="CHEBI:16810"/>
        <dbReference type="ChEBI" id="CHEBI:29985"/>
        <dbReference type="ChEBI" id="CHEBI:57766"/>
        <dbReference type="ChEBI" id="CHEBI:57980"/>
        <dbReference type="EC" id="2.6.1.9"/>
    </reaction>
</comment>
<dbReference type="NCBIfam" id="TIGR01141">
    <property type="entry name" value="hisC"/>
    <property type="match status" value="1"/>
</dbReference>
<evidence type="ECO:0000256" key="4">
    <source>
        <dbReference type="ARBA" id="ARBA00012748"/>
    </source>
</evidence>
<evidence type="ECO:0000259" key="14">
    <source>
        <dbReference type="Pfam" id="PF00155"/>
    </source>
</evidence>
<dbReference type="InterPro" id="IPR004839">
    <property type="entry name" value="Aminotransferase_I/II_large"/>
</dbReference>
<keyword evidence="7" id="KW-0808">Transferase</keyword>
<dbReference type="InterPro" id="IPR005861">
    <property type="entry name" value="HisP_aminotrans"/>
</dbReference>
<evidence type="ECO:0000256" key="3">
    <source>
        <dbReference type="ARBA" id="ARBA00008392"/>
    </source>
</evidence>
<keyword evidence="6" id="KW-0028">Amino-acid biosynthesis</keyword>
<evidence type="ECO:0000256" key="11">
    <source>
        <dbReference type="ARBA" id="ARBA00047481"/>
    </source>
</evidence>
<dbReference type="CDD" id="cd00609">
    <property type="entry name" value="AAT_like"/>
    <property type="match status" value="1"/>
</dbReference>
<keyword evidence="8 12" id="KW-0663">Pyridoxal phosphate</keyword>
<evidence type="ECO:0000313" key="16">
    <source>
        <dbReference type="Proteomes" id="UP000094236"/>
    </source>
</evidence>
<dbReference type="InterPro" id="IPR015422">
    <property type="entry name" value="PyrdxlP-dep_Trfase_small"/>
</dbReference>
<dbReference type="AlphaFoldDB" id="A0A1E4TPW9"/>
<dbReference type="Proteomes" id="UP000094236">
    <property type="component" value="Unassembled WGS sequence"/>
</dbReference>
<comment type="cofactor">
    <cofactor evidence="1 12">
        <name>pyridoxal 5'-phosphate</name>
        <dbReference type="ChEBI" id="CHEBI:597326"/>
    </cofactor>
</comment>
<proteinExistence type="inferred from homology"/>
<dbReference type="PROSITE" id="PS00599">
    <property type="entry name" value="AA_TRANSFER_CLASS_2"/>
    <property type="match status" value="1"/>
</dbReference>
<name>A0A1E4TPW9_PACTA</name>
<keyword evidence="9" id="KW-0368">Histidine biosynthesis</keyword>
<reference evidence="16" key="1">
    <citation type="submission" date="2016-05" db="EMBL/GenBank/DDBJ databases">
        <title>Comparative genomics of biotechnologically important yeasts.</title>
        <authorList>
            <consortium name="DOE Joint Genome Institute"/>
            <person name="Riley R."/>
            <person name="Haridas S."/>
            <person name="Wolfe K.H."/>
            <person name="Lopes M.R."/>
            <person name="Hittinger C.T."/>
            <person name="Goker M."/>
            <person name="Salamov A."/>
            <person name="Wisecaver J."/>
            <person name="Long T.M."/>
            <person name="Aerts A.L."/>
            <person name="Barry K."/>
            <person name="Choi C."/>
            <person name="Clum A."/>
            <person name="Coughlan A.Y."/>
            <person name="Deshpande S."/>
            <person name="Douglass A.P."/>
            <person name="Hanson S.J."/>
            <person name="Klenk H.-P."/>
            <person name="Labutti K."/>
            <person name="Lapidus A."/>
            <person name="Lindquist E."/>
            <person name="Lipzen A."/>
            <person name="Meier-Kolthoff J.P."/>
            <person name="Ohm R.A."/>
            <person name="Otillar R.P."/>
            <person name="Pangilinan J."/>
            <person name="Peng Y."/>
            <person name="Rokas A."/>
            <person name="Rosa C.A."/>
            <person name="Scheuner C."/>
            <person name="Sibirny A.A."/>
            <person name="Slot J.C."/>
            <person name="Stielow J.B."/>
            <person name="Sun H."/>
            <person name="Kurtzman C.P."/>
            <person name="Blackwell M."/>
            <person name="Grigoriev I.V."/>
            <person name="Jeffries T.W."/>
        </authorList>
    </citation>
    <scope>NUCLEOTIDE SEQUENCE [LARGE SCALE GENOMIC DNA]</scope>
    <source>
        <strain evidence="16">NRRL Y-2460</strain>
    </source>
</reference>
<evidence type="ECO:0000256" key="10">
    <source>
        <dbReference type="ARBA" id="ARBA00030262"/>
    </source>
</evidence>
<keyword evidence="16" id="KW-1185">Reference proteome</keyword>
<sequence>MGFNLKELARQNILSLTPYHCARDDFTEGILLDANENTHGPASIDVLTEEEKKLSLNRYPDPNQVVLKQQLCDFRNQEASLPSSEIKVIDELKLKPENLCLGVGSDESIDALIRVFCKPGRDKMLVCPPTYGMYSICATVNDVEVVKCPLELCNFQIQPKLIKELLTKDPFINLIYITTPGNPTAKKIEFDLIKELLNNESWNGVVIADEAYIDFAPVGSSLAPLVNQYPNLVVLQTLSKSFGLAGIRLGITFAHESISILLNSMKYPYNISNLTSDVAIRSTTFESIAKMRQNVNLILENRSYVEKKLLALDGMGKNIGGLDANFLLLQVLDNNGKPSNIVAQAVYNKLAVEEQVVVRFRGNELGCTGCLRITIGTKEENEILITKFKQVLEQVLFNESKRKIGKMGKTEIGYSDQSYLPQSKIGKTEFGHSDGKLGKTELGKTELGKTELGKTEIGKTEIGKSQIGKTELGKTEIGKTEFDKTDSNQKDK</sequence>
<evidence type="ECO:0000256" key="7">
    <source>
        <dbReference type="ARBA" id="ARBA00022679"/>
    </source>
</evidence>
<dbReference type="Gene3D" id="3.40.640.10">
    <property type="entry name" value="Type I PLP-dependent aspartate aminotransferase-like (Major domain)"/>
    <property type="match status" value="1"/>
</dbReference>
<dbReference type="GO" id="GO:0000105">
    <property type="term" value="P:L-histidine biosynthetic process"/>
    <property type="evidence" value="ECO:0007669"/>
    <property type="project" value="UniProtKB-KW"/>
</dbReference>
<organism evidence="15 16">
    <name type="scientific">Pachysolen tannophilus NRRL Y-2460</name>
    <dbReference type="NCBI Taxonomy" id="669874"/>
    <lineage>
        <taxon>Eukaryota</taxon>
        <taxon>Fungi</taxon>
        <taxon>Dikarya</taxon>
        <taxon>Ascomycota</taxon>
        <taxon>Saccharomycotina</taxon>
        <taxon>Pichiomycetes</taxon>
        <taxon>Pachysolenaceae</taxon>
        <taxon>Pachysolen</taxon>
    </lineage>
</organism>
<dbReference type="InterPro" id="IPR015424">
    <property type="entry name" value="PyrdxlP-dep_Trfase"/>
</dbReference>